<evidence type="ECO:0000256" key="6">
    <source>
        <dbReference type="ARBA" id="ARBA00022692"/>
    </source>
</evidence>
<dbReference type="EC" id="2.7.13.3" evidence="3"/>
<dbReference type="Gene3D" id="3.30.565.10">
    <property type="entry name" value="Histidine kinase-like ATPase, C-terminal domain"/>
    <property type="match status" value="1"/>
</dbReference>
<dbReference type="RefSeq" id="WP_139633122.1">
    <property type="nucleotide sequence ID" value="NZ_VDLX02000009.1"/>
</dbReference>
<keyword evidence="12" id="KW-1185">Reference proteome</keyword>
<dbReference type="CDD" id="cd00075">
    <property type="entry name" value="HATPase"/>
    <property type="match status" value="1"/>
</dbReference>
<dbReference type="CDD" id="cd00082">
    <property type="entry name" value="HisKA"/>
    <property type="match status" value="1"/>
</dbReference>
<dbReference type="SUPFAM" id="SSF55874">
    <property type="entry name" value="ATPase domain of HSP90 chaperone/DNA topoisomerase II/histidine kinase"/>
    <property type="match status" value="1"/>
</dbReference>
<dbReference type="InterPro" id="IPR003594">
    <property type="entry name" value="HATPase_dom"/>
</dbReference>
<keyword evidence="10" id="KW-0472">Membrane</keyword>
<dbReference type="InterPro" id="IPR003661">
    <property type="entry name" value="HisK_dim/P_dom"/>
</dbReference>
<evidence type="ECO:0000313" key="12">
    <source>
        <dbReference type="Proteomes" id="UP000312512"/>
    </source>
</evidence>
<dbReference type="Pfam" id="PF00512">
    <property type="entry name" value="HisKA"/>
    <property type="match status" value="1"/>
</dbReference>
<sequence length="447" mass="48708">MITAVVMTILCLSISGLILMRVHDERTMERNHLNHDAAMRAAALLARGDLPPVHADPSVTALQVIDPTGRIVSTSPSMEGRPPLASFAPPPGRLGAERTLCRVPGSGDACLLVSVQRAPRSHGDWMIYAAAPAYPWYVSGRLLAPLLLSCALIVAFTTLGARRIVITSLRPVEAIRAKLSKITTTELGHRVPVPQPRDEIHDLAGTVNTTLDMLDAALTRERRFTADASHDLRSLVTAMRTQVEEALLHPDETDWPAVARALLASLERLHAIVADLMELRRLDADAGAPMMPVDLNELIVRELARRPQAKTIVSDCRPALVRGDRVQLLRLLTNLLDNAERHATSTVHVTLHCEQGEVALVVHDDGSGIPVHQREVVFQRFARLDAARNKDAGGSGLGLPIAREIARHHGGTLTIEDSSRGARFVARIPLYRPPHRPGTIRGHLDPA</sequence>
<gene>
    <name evidence="11" type="ORF">FH608_025605</name>
</gene>
<keyword evidence="6" id="KW-0812">Transmembrane</keyword>
<dbReference type="SMART" id="SM00387">
    <property type="entry name" value="HATPase_c"/>
    <property type="match status" value="1"/>
</dbReference>
<evidence type="ECO:0000256" key="1">
    <source>
        <dbReference type="ARBA" id="ARBA00000085"/>
    </source>
</evidence>
<name>A0A5C4WBC6_9ACTN</name>
<keyword evidence="4" id="KW-0597">Phosphoprotein</keyword>
<dbReference type="InterPro" id="IPR036890">
    <property type="entry name" value="HATPase_C_sf"/>
</dbReference>
<dbReference type="SUPFAM" id="SSF47384">
    <property type="entry name" value="Homodimeric domain of signal transducing histidine kinase"/>
    <property type="match status" value="1"/>
</dbReference>
<keyword evidence="9" id="KW-0902">Two-component regulatory system</keyword>
<dbReference type="InterPro" id="IPR003660">
    <property type="entry name" value="HAMP_dom"/>
</dbReference>
<reference evidence="11 12" key="1">
    <citation type="submission" date="2019-10" db="EMBL/GenBank/DDBJ databases">
        <title>Nonomuraea sp. nov., isolated from Phyllanthus amarus.</title>
        <authorList>
            <person name="Klykleung N."/>
            <person name="Tanasupawat S."/>
        </authorList>
    </citation>
    <scope>NUCLEOTIDE SEQUENCE [LARGE SCALE GENOMIC DNA]</scope>
    <source>
        <strain evidence="11 12">PA1-10</strain>
    </source>
</reference>
<evidence type="ECO:0000256" key="3">
    <source>
        <dbReference type="ARBA" id="ARBA00012438"/>
    </source>
</evidence>
<dbReference type="PROSITE" id="PS50885">
    <property type="entry name" value="HAMP"/>
    <property type="match status" value="1"/>
</dbReference>
<keyword evidence="8" id="KW-1133">Transmembrane helix</keyword>
<accession>A0A5C4WBC6</accession>
<dbReference type="Pfam" id="PF00672">
    <property type="entry name" value="HAMP"/>
    <property type="match status" value="1"/>
</dbReference>
<keyword evidence="5" id="KW-0808">Transferase</keyword>
<evidence type="ECO:0000313" key="11">
    <source>
        <dbReference type="EMBL" id="KAB8192833.1"/>
    </source>
</evidence>
<dbReference type="GO" id="GO:0000155">
    <property type="term" value="F:phosphorelay sensor kinase activity"/>
    <property type="evidence" value="ECO:0007669"/>
    <property type="project" value="InterPro"/>
</dbReference>
<dbReference type="InterPro" id="IPR050428">
    <property type="entry name" value="TCS_sensor_his_kinase"/>
</dbReference>
<keyword evidence="7" id="KW-0418">Kinase</keyword>
<evidence type="ECO:0000256" key="5">
    <source>
        <dbReference type="ARBA" id="ARBA00022679"/>
    </source>
</evidence>
<dbReference type="PRINTS" id="PR00344">
    <property type="entry name" value="BCTRLSENSOR"/>
</dbReference>
<dbReference type="PROSITE" id="PS50109">
    <property type="entry name" value="HIS_KIN"/>
    <property type="match status" value="1"/>
</dbReference>
<organism evidence="11 12">
    <name type="scientific">Nonomuraea phyllanthi</name>
    <dbReference type="NCBI Taxonomy" id="2219224"/>
    <lineage>
        <taxon>Bacteria</taxon>
        <taxon>Bacillati</taxon>
        <taxon>Actinomycetota</taxon>
        <taxon>Actinomycetes</taxon>
        <taxon>Streptosporangiales</taxon>
        <taxon>Streptosporangiaceae</taxon>
        <taxon>Nonomuraea</taxon>
    </lineage>
</organism>
<dbReference type="Pfam" id="PF02518">
    <property type="entry name" value="HATPase_c"/>
    <property type="match status" value="1"/>
</dbReference>
<evidence type="ECO:0000256" key="8">
    <source>
        <dbReference type="ARBA" id="ARBA00022989"/>
    </source>
</evidence>
<dbReference type="GO" id="GO:0005886">
    <property type="term" value="C:plasma membrane"/>
    <property type="evidence" value="ECO:0007669"/>
    <property type="project" value="UniProtKB-SubCell"/>
</dbReference>
<dbReference type="PANTHER" id="PTHR45436">
    <property type="entry name" value="SENSOR HISTIDINE KINASE YKOH"/>
    <property type="match status" value="1"/>
</dbReference>
<dbReference type="EMBL" id="VDLX02000009">
    <property type="protein sequence ID" value="KAB8192833.1"/>
    <property type="molecule type" value="Genomic_DNA"/>
</dbReference>
<evidence type="ECO:0000256" key="2">
    <source>
        <dbReference type="ARBA" id="ARBA00004236"/>
    </source>
</evidence>
<dbReference type="OrthoDB" id="9786919at2"/>
<evidence type="ECO:0000256" key="9">
    <source>
        <dbReference type="ARBA" id="ARBA00023012"/>
    </source>
</evidence>
<dbReference type="PANTHER" id="PTHR45436:SF5">
    <property type="entry name" value="SENSOR HISTIDINE KINASE TRCS"/>
    <property type="match status" value="1"/>
</dbReference>
<dbReference type="InterPro" id="IPR036097">
    <property type="entry name" value="HisK_dim/P_sf"/>
</dbReference>
<dbReference type="InterPro" id="IPR004358">
    <property type="entry name" value="Sig_transdc_His_kin-like_C"/>
</dbReference>
<evidence type="ECO:0000256" key="10">
    <source>
        <dbReference type="ARBA" id="ARBA00023136"/>
    </source>
</evidence>
<proteinExistence type="predicted"/>
<protein>
    <recommendedName>
        <fullName evidence="3">histidine kinase</fullName>
        <ecNumber evidence="3">2.7.13.3</ecNumber>
    </recommendedName>
</protein>
<dbReference type="Gene3D" id="1.10.287.130">
    <property type="match status" value="1"/>
</dbReference>
<evidence type="ECO:0000256" key="7">
    <source>
        <dbReference type="ARBA" id="ARBA00022777"/>
    </source>
</evidence>
<dbReference type="SMART" id="SM00388">
    <property type="entry name" value="HisKA"/>
    <property type="match status" value="1"/>
</dbReference>
<comment type="catalytic activity">
    <reaction evidence="1">
        <text>ATP + protein L-histidine = ADP + protein N-phospho-L-histidine.</text>
        <dbReference type="EC" id="2.7.13.3"/>
    </reaction>
</comment>
<evidence type="ECO:0000256" key="4">
    <source>
        <dbReference type="ARBA" id="ARBA00022553"/>
    </source>
</evidence>
<dbReference type="InterPro" id="IPR005467">
    <property type="entry name" value="His_kinase_dom"/>
</dbReference>
<dbReference type="SMART" id="SM00304">
    <property type="entry name" value="HAMP"/>
    <property type="match status" value="1"/>
</dbReference>
<dbReference type="Proteomes" id="UP000312512">
    <property type="component" value="Unassembled WGS sequence"/>
</dbReference>
<comment type="caution">
    <text evidence="11">The sequence shown here is derived from an EMBL/GenBank/DDBJ whole genome shotgun (WGS) entry which is preliminary data.</text>
</comment>
<comment type="subcellular location">
    <subcellularLocation>
        <location evidence="2">Cell membrane</location>
    </subcellularLocation>
</comment>
<dbReference type="AlphaFoldDB" id="A0A5C4WBC6"/>